<keyword evidence="1" id="KW-0489">Methyltransferase</keyword>
<dbReference type="EMBL" id="BGZK01000023">
    <property type="protein sequence ID" value="GBP06862.1"/>
    <property type="molecule type" value="Genomic_DNA"/>
</dbReference>
<dbReference type="GO" id="GO:0044774">
    <property type="term" value="P:mitotic DNA integrity checkpoint signaling"/>
    <property type="evidence" value="ECO:0007669"/>
    <property type="project" value="TreeGrafter"/>
</dbReference>
<accession>A0A4C1SXE0</accession>
<dbReference type="GO" id="GO:0032259">
    <property type="term" value="P:methylation"/>
    <property type="evidence" value="ECO:0007669"/>
    <property type="project" value="UniProtKB-KW"/>
</dbReference>
<reference evidence="1 2" key="1">
    <citation type="journal article" date="2019" name="Commun. Biol.">
        <title>The bagworm genome reveals a unique fibroin gene that provides high tensile strength.</title>
        <authorList>
            <person name="Kono N."/>
            <person name="Nakamura H."/>
            <person name="Ohtoshi R."/>
            <person name="Tomita M."/>
            <person name="Numata K."/>
            <person name="Arakawa K."/>
        </authorList>
    </citation>
    <scope>NUCLEOTIDE SEQUENCE [LARGE SCALE GENOMIC DNA]</scope>
</reference>
<gene>
    <name evidence="1" type="primary">SETMAR</name>
    <name evidence="1" type="ORF">EVAR_92765_1</name>
</gene>
<dbReference type="Proteomes" id="UP000299102">
    <property type="component" value="Unassembled WGS sequence"/>
</dbReference>
<dbReference type="AlphaFoldDB" id="A0A4C1SXE0"/>
<dbReference type="GO" id="GO:0044547">
    <property type="term" value="F:DNA topoisomerase binding"/>
    <property type="evidence" value="ECO:0007669"/>
    <property type="project" value="TreeGrafter"/>
</dbReference>
<sequence length="117" mass="13995">MNFALVDLLLIKSRTFWKKVEQDRHINSYDIAEELRIDHKTVWIHLKKAGHTKKLDALVPHEPTERNLMNLVLVCDSPLKHIETELFLKRLIAGDEKWITYDKNERKRSWLKRKQAP</sequence>
<name>A0A4C1SXE0_EUMVA</name>
<dbReference type="GO" id="GO:0005634">
    <property type="term" value="C:nucleus"/>
    <property type="evidence" value="ECO:0007669"/>
    <property type="project" value="TreeGrafter"/>
</dbReference>
<organism evidence="1 2">
    <name type="scientific">Eumeta variegata</name>
    <name type="common">Bagworm moth</name>
    <name type="synonym">Eumeta japonica</name>
    <dbReference type="NCBI Taxonomy" id="151549"/>
    <lineage>
        <taxon>Eukaryota</taxon>
        <taxon>Metazoa</taxon>
        <taxon>Ecdysozoa</taxon>
        <taxon>Arthropoda</taxon>
        <taxon>Hexapoda</taxon>
        <taxon>Insecta</taxon>
        <taxon>Pterygota</taxon>
        <taxon>Neoptera</taxon>
        <taxon>Endopterygota</taxon>
        <taxon>Lepidoptera</taxon>
        <taxon>Glossata</taxon>
        <taxon>Ditrysia</taxon>
        <taxon>Tineoidea</taxon>
        <taxon>Psychidae</taxon>
        <taxon>Oiketicinae</taxon>
        <taxon>Eumeta</taxon>
    </lineage>
</organism>
<dbReference type="GO" id="GO:0000014">
    <property type="term" value="F:single-stranded DNA endodeoxyribonuclease activity"/>
    <property type="evidence" value="ECO:0007669"/>
    <property type="project" value="TreeGrafter"/>
</dbReference>
<comment type="caution">
    <text evidence="1">The sequence shown here is derived from an EMBL/GenBank/DDBJ whole genome shotgun (WGS) entry which is preliminary data.</text>
</comment>
<dbReference type="GO" id="GO:0035861">
    <property type="term" value="C:site of double-strand break"/>
    <property type="evidence" value="ECO:0007669"/>
    <property type="project" value="TreeGrafter"/>
</dbReference>
<dbReference type="Gene3D" id="3.30.420.10">
    <property type="entry name" value="Ribonuclease H-like superfamily/Ribonuclease H"/>
    <property type="match status" value="1"/>
</dbReference>
<dbReference type="InterPro" id="IPR036397">
    <property type="entry name" value="RNaseH_sf"/>
</dbReference>
<proteinExistence type="predicted"/>
<dbReference type="GO" id="GO:0042800">
    <property type="term" value="F:histone H3K4 methyltransferase activity"/>
    <property type="evidence" value="ECO:0007669"/>
    <property type="project" value="TreeGrafter"/>
</dbReference>
<evidence type="ECO:0000313" key="2">
    <source>
        <dbReference type="Proteomes" id="UP000299102"/>
    </source>
</evidence>
<dbReference type="PANTHER" id="PTHR46060">
    <property type="entry name" value="MARINER MOS1 TRANSPOSASE-LIKE PROTEIN"/>
    <property type="match status" value="1"/>
</dbReference>
<evidence type="ECO:0000313" key="1">
    <source>
        <dbReference type="EMBL" id="GBP06862.1"/>
    </source>
</evidence>
<dbReference type="GO" id="GO:0003697">
    <property type="term" value="F:single-stranded DNA binding"/>
    <property type="evidence" value="ECO:0007669"/>
    <property type="project" value="TreeGrafter"/>
</dbReference>
<keyword evidence="2" id="KW-1185">Reference proteome</keyword>
<dbReference type="InterPro" id="IPR052709">
    <property type="entry name" value="Transposase-MT_Hybrid"/>
</dbReference>
<dbReference type="GO" id="GO:0031297">
    <property type="term" value="P:replication fork processing"/>
    <property type="evidence" value="ECO:0007669"/>
    <property type="project" value="TreeGrafter"/>
</dbReference>
<keyword evidence="1" id="KW-0808">Transferase</keyword>
<protein>
    <submittedName>
        <fullName evidence="1">Histone-lysine N-methyltransferase SETMAR</fullName>
    </submittedName>
</protein>
<dbReference type="GO" id="GO:0000793">
    <property type="term" value="C:condensed chromosome"/>
    <property type="evidence" value="ECO:0007669"/>
    <property type="project" value="TreeGrafter"/>
</dbReference>
<dbReference type="OrthoDB" id="616263at2759"/>
<dbReference type="GO" id="GO:0003690">
    <property type="term" value="F:double-stranded DNA binding"/>
    <property type="evidence" value="ECO:0007669"/>
    <property type="project" value="TreeGrafter"/>
</dbReference>
<dbReference type="GO" id="GO:0000729">
    <property type="term" value="P:DNA double-strand break processing"/>
    <property type="evidence" value="ECO:0007669"/>
    <property type="project" value="TreeGrafter"/>
</dbReference>
<dbReference type="GO" id="GO:0015074">
    <property type="term" value="P:DNA integration"/>
    <property type="evidence" value="ECO:0007669"/>
    <property type="project" value="TreeGrafter"/>
</dbReference>
<dbReference type="PANTHER" id="PTHR46060:SF2">
    <property type="entry name" value="HISTONE-LYSINE N-METHYLTRANSFERASE SETMAR"/>
    <property type="match status" value="1"/>
</dbReference>
<dbReference type="GO" id="GO:0046975">
    <property type="term" value="F:histone H3K36 methyltransferase activity"/>
    <property type="evidence" value="ECO:0007669"/>
    <property type="project" value="TreeGrafter"/>
</dbReference>
<dbReference type="GO" id="GO:0006303">
    <property type="term" value="P:double-strand break repair via nonhomologous end joining"/>
    <property type="evidence" value="ECO:0007669"/>
    <property type="project" value="TreeGrafter"/>
</dbReference>